<comment type="similarity">
    <text evidence="2 8">Belongs to the 4-toluene sulfonate uptake permease (TSUP) (TC 2.A.102) family.</text>
</comment>
<dbReference type="AlphaFoldDB" id="C4FST2"/>
<feature type="transmembrane region" description="Helical" evidence="8">
    <location>
        <begin position="30"/>
        <end position="52"/>
    </location>
</feature>
<dbReference type="Pfam" id="PF01925">
    <property type="entry name" value="TauE"/>
    <property type="match status" value="1"/>
</dbReference>
<dbReference type="EMBL" id="ACIK02000019">
    <property type="protein sequence ID" value="EEP64910.1"/>
    <property type="molecule type" value="Genomic_DNA"/>
</dbReference>
<comment type="subcellular location">
    <subcellularLocation>
        <location evidence="1 8">Cell membrane</location>
        <topology evidence="1 8">Multi-pass membrane protein</topology>
    </subcellularLocation>
</comment>
<feature type="transmembrane region" description="Helical" evidence="8">
    <location>
        <begin position="128"/>
        <end position="146"/>
    </location>
</feature>
<name>C4FST2_9FIRM</name>
<feature type="transmembrane region" description="Helical" evidence="8">
    <location>
        <begin position="72"/>
        <end position="93"/>
    </location>
</feature>
<organism evidence="9 10">
    <name type="scientific">Veillonella dispar ATCC 17748</name>
    <dbReference type="NCBI Taxonomy" id="546273"/>
    <lineage>
        <taxon>Bacteria</taxon>
        <taxon>Bacillati</taxon>
        <taxon>Bacillota</taxon>
        <taxon>Negativicutes</taxon>
        <taxon>Veillonellales</taxon>
        <taxon>Veillonellaceae</taxon>
        <taxon>Veillonella</taxon>
    </lineage>
</organism>
<keyword evidence="5 8" id="KW-0812">Transmembrane</keyword>
<keyword evidence="7 8" id="KW-0472">Membrane</keyword>
<evidence type="ECO:0000313" key="10">
    <source>
        <dbReference type="Proteomes" id="UP000003529"/>
    </source>
</evidence>
<proteinExistence type="inferred from homology"/>
<dbReference type="HOGENOM" id="CLU_045498_2_2_9"/>
<dbReference type="InterPro" id="IPR002781">
    <property type="entry name" value="TM_pro_TauE-like"/>
</dbReference>
<sequence>MTTVAFWLPLMCYLQEVYMEWLIEVTGLPFDILILVLLAVAGAFAGFVDSIVGGGGLISVPAMLLTNLPPSMALGSNKLSSIFGAGSASITFLRNHMVDFSLVRKLLPFTFIGSMIGTLAVVSLPPLYVKPIIIVLLVCVTLFVVFKKDWGEINRTSAVAGKALYICMAFALGIGVYDGFIGPGTGTFLIMGFIFTGFDFLHASANAKILNFTSNLASLIVFFCLGHVNIKYGLATGVGQIIGAYLGSHLAIAKGSSLVRVVFLSVTTVMLLKLVYDYVSTL</sequence>
<dbReference type="eggNOG" id="COG0730">
    <property type="taxonomic scope" value="Bacteria"/>
</dbReference>
<feature type="transmembrane region" description="Helical" evidence="8">
    <location>
        <begin position="258"/>
        <end position="276"/>
    </location>
</feature>
<evidence type="ECO:0000256" key="2">
    <source>
        <dbReference type="ARBA" id="ARBA00009142"/>
    </source>
</evidence>
<accession>C4FST2</accession>
<keyword evidence="10" id="KW-1185">Reference proteome</keyword>
<dbReference type="Proteomes" id="UP000003529">
    <property type="component" value="Unassembled WGS sequence"/>
</dbReference>
<evidence type="ECO:0000256" key="8">
    <source>
        <dbReference type="RuleBase" id="RU363041"/>
    </source>
</evidence>
<evidence type="ECO:0000256" key="3">
    <source>
        <dbReference type="ARBA" id="ARBA00022448"/>
    </source>
</evidence>
<evidence type="ECO:0000256" key="4">
    <source>
        <dbReference type="ARBA" id="ARBA00022475"/>
    </source>
</evidence>
<protein>
    <recommendedName>
        <fullName evidence="8">Probable membrane transporter protein</fullName>
    </recommendedName>
</protein>
<evidence type="ECO:0000256" key="7">
    <source>
        <dbReference type="ARBA" id="ARBA00023136"/>
    </source>
</evidence>
<reference evidence="9" key="1">
    <citation type="submission" date="2009-04" db="EMBL/GenBank/DDBJ databases">
        <authorList>
            <person name="Weinstock G."/>
            <person name="Sodergren E."/>
            <person name="Clifton S."/>
            <person name="Fulton L."/>
            <person name="Fulton B."/>
            <person name="Courtney L."/>
            <person name="Fronick C."/>
            <person name="Harrison M."/>
            <person name="Strong C."/>
            <person name="Farmer C."/>
            <person name="Delahaunty K."/>
            <person name="Markovic C."/>
            <person name="Hall O."/>
            <person name="Minx P."/>
            <person name="Tomlinson C."/>
            <person name="Mitreva M."/>
            <person name="Nelson J."/>
            <person name="Hou S."/>
            <person name="Wollam A."/>
            <person name="Pepin K.H."/>
            <person name="Johnson M."/>
            <person name="Bhonagiri V."/>
            <person name="Nash W.E."/>
            <person name="Warren W."/>
            <person name="Chinwalla A."/>
            <person name="Mardis E.R."/>
            <person name="Wilson R.K."/>
        </authorList>
    </citation>
    <scope>NUCLEOTIDE SEQUENCE [LARGE SCALE GENOMIC DNA]</scope>
    <source>
        <strain evidence="9">ATCC 17748</strain>
    </source>
</reference>
<feature type="transmembrane region" description="Helical" evidence="8">
    <location>
        <begin position="158"/>
        <end position="177"/>
    </location>
</feature>
<keyword evidence="3" id="KW-0813">Transport</keyword>
<evidence type="ECO:0000256" key="1">
    <source>
        <dbReference type="ARBA" id="ARBA00004651"/>
    </source>
</evidence>
<gene>
    <name evidence="9" type="ORF">VEIDISOL_01977</name>
</gene>
<dbReference type="InterPro" id="IPR052017">
    <property type="entry name" value="TSUP"/>
</dbReference>
<keyword evidence="4 8" id="KW-1003">Cell membrane</keyword>
<keyword evidence="6 8" id="KW-1133">Transmembrane helix</keyword>
<comment type="caution">
    <text evidence="9">The sequence shown here is derived from an EMBL/GenBank/DDBJ whole genome shotgun (WGS) entry which is preliminary data.</text>
</comment>
<evidence type="ECO:0000256" key="6">
    <source>
        <dbReference type="ARBA" id="ARBA00022989"/>
    </source>
</evidence>
<dbReference type="GO" id="GO:0005886">
    <property type="term" value="C:plasma membrane"/>
    <property type="evidence" value="ECO:0007669"/>
    <property type="project" value="UniProtKB-SubCell"/>
</dbReference>
<feature type="transmembrane region" description="Helical" evidence="8">
    <location>
        <begin position="183"/>
        <end position="202"/>
    </location>
</feature>
<feature type="transmembrane region" description="Helical" evidence="8">
    <location>
        <begin position="105"/>
        <end position="122"/>
    </location>
</feature>
<dbReference type="PANTHER" id="PTHR30269:SF0">
    <property type="entry name" value="MEMBRANE TRANSPORTER PROTEIN YFCA-RELATED"/>
    <property type="match status" value="1"/>
</dbReference>
<evidence type="ECO:0000313" key="9">
    <source>
        <dbReference type="EMBL" id="EEP64910.1"/>
    </source>
</evidence>
<evidence type="ECO:0000256" key="5">
    <source>
        <dbReference type="ARBA" id="ARBA00022692"/>
    </source>
</evidence>
<dbReference type="PANTHER" id="PTHR30269">
    <property type="entry name" value="TRANSMEMBRANE PROTEIN YFCA"/>
    <property type="match status" value="1"/>
</dbReference>